<comment type="caution">
    <text evidence="2">The sequence shown here is derived from an EMBL/GenBank/DDBJ whole genome shotgun (WGS) entry which is preliminary data.</text>
</comment>
<dbReference type="AlphaFoldDB" id="A0A8J4YQW0"/>
<feature type="region of interest" description="Disordered" evidence="1">
    <location>
        <begin position="102"/>
        <end position="121"/>
    </location>
</feature>
<feature type="region of interest" description="Disordered" evidence="1">
    <location>
        <begin position="63"/>
        <end position="89"/>
    </location>
</feature>
<reference evidence="2" key="1">
    <citation type="submission" date="2020-07" db="EMBL/GenBank/DDBJ databases">
        <title>The High-quality genome of the commercially important snow crab, Chionoecetes opilio.</title>
        <authorList>
            <person name="Jeong J.-H."/>
            <person name="Ryu S."/>
        </authorList>
    </citation>
    <scope>NUCLEOTIDE SEQUENCE</scope>
    <source>
        <strain evidence="2">MADBK_172401_WGS</strain>
        <tissue evidence="2">Digestive gland</tissue>
    </source>
</reference>
<dbReference type="EMBL" id="JACEEZ010001817">
    <property type="protein sequence ID" value="KAG0728831.1"/>
    <property type="molecule type" value="Genomic_DNA"/>
</dbReference>
<keyword evidence="3" id="KW-1185">Reference proteome</keyword>
<name>A0A8J4YQW0_CHIOP</name>
<evidence type="ECO:0000256" key="1">
    <source>
        <dbReference type="SAM" id="MobiDB-lite"/>
    </source>
</evidence>
<protein>
    <submittedName>
        <fullName evidence="2">Uncharacterized protein</fullName>
    </submittedName>
</protein>
<proteinExistence type="predicted"/>
<organism evidence="2 3">
    <name type="scientific">Chionoecetes opilio</name>
    <name type="common">Atlantic snow crab</name>
    <name type="synonym">Cancer opilio</name>
    <dbReference type="NCBI Taxonomy" id="41210"/>
    <lineage>
        <taxon>Eukaryota</taxon>
        <taxon>Metazoa</taxon>
        <taxon>Ecdysozoa</taxon>
        <taxon>Arthropoda</taxon>
        <taxon>Crustacea</taxon>
        <taxon>Multicrustacea</taxon>
        <taxon>Malacostraca</taxon>
        <taxon>Eumalacostraca</taxon>
        <taxon>Eucarida</taxon>
        <taxon>Decapoda</taxon>
        <taxon>Pleocyemata</taxon>
        <taxon>Brachyura</taxon>
        <taxon>Eubrachyura</taxon>
        <taxon>Majoidea</taxon>
        <taxon>Majidae</taxon>
        <taxon>Chionoecetes</taxon>
    </lineage>
</organism>
<gene>
    <name evidence="2" type="ORF">GWK47_031661</name>
</gene>
<evidence type="ECO:0000313" key="2">
    <source>
        <dbReference type="EMBL" id="KAG0728831.1"/>
    </source>
</evidence>
<evidence type="ECO:0000313" key="3">
    <source>
        <dbReference type="Proteomes" id="UP000770661"/>
    </source>
</evidence>
<accession>A0A8J4YQW0</accession>
<dbReference type="Proteomes" id="UP000770661">
    <property type="component" value="Unassembled WGS sequence"/>
</dbReference>
<sequence length="266" mass="29846">MKIFCRCPPFKVMPEDSEKCENLPAPQRPLLLHHGVRRGHPGCHEGLTSQIIHTTHEHDMDQMHTHEDGTSHTHTHNDTSGHDHTHDNEHEVTGVHTHEHIHADGTTHSHPPDHTKNHTHEKKVCVRDIEVENLNQIVMYLNDLQPSTAYQFRVSSLAWSAQPPRHAPQQLLRRSDLPNSDQVDALLVSQAGNTEDADSHSNTTYLPNHRVNISETLNPEYEENLHIPLENKGGPEHPVGAAALASGFLQDLIADGHLSPDMSYLV</sequence>